<dbReference type="InterPro" id="IPR017452">
    <property type="entry name" value="GPCR_Rhodpsn_7TM"/>
</dbReference>
<evidence type="ECO:0000256" key="2">
    <source>
        <dbReference type="ARBA" id="ARBA00022475"/>
    </source>
</evidence>
<proteinExistence type="predicted"/>
<feature type="domain" description="G-protein coupled receptors family 1 profile" evidence="10">
    <location>
        <begin position="1"/>
        <end position="77"/>
    </location>
</feature>
<keyword evidence="4 9" id="KW-1133">Transmembrane helix</keyword>
<dbReference type="InterPro" id="IPR000276">
    <property type="entry name" value="GPCR_Rhodpsn"/>
</dbReference>
<dbReference type="PROSITE" id="PS50262">
    <property type="entry name" value="G_PROTEIN_RECEP_F1_2"/>
    <property type="match status" value="1"/>
</dbReference>
<dbReference type="GO" id="GO:0043005">
    <property type="term" value="C:neuron projection"/>
    <property type="evidence" value="ECO:0007669"/>
    <property type="project" value="TreeGrafter"/>
</dbReference>
<evidence type="ECO:0000259" key="10">
    <source>
        <dbReference type="PROSITE" id="PS50262"/>
    </source>
</evidence>
<dbReference type="GO" id="GO:0042277">
    <property type="term" value="F:peptide binding"/>
    <property type="evidence" value="ECO:0007669"/>
    <property type="project" value="TreeGrafter"/>
</dbReference>
<protein>
    <recommendedName>
        <fullName evidence="10">G-protein coupled receptors family 1 profile domain-containing protein</fullName>
    </recommendedName>
</protein>
<dbReference type="PANTHER" id="PTHR24229:SF50">
    <property type="entry name" value="G-PROTEIN COUPLED RECEPTORS FAMILY 1 PROFILE DOMAIN-CONTAINING PROTEIN"/>
    <property type="match status" value="1"/>
</dbReference>
<feature type="transmembrane region" description="Helical" evidence="9">
    <location>
        <begin position="21"/>
        <end position="45"/>
    </location>
</feature>
<dbReference type="GO" id="GO:0005886">
    <property type="term" value="C:plasma membrane"/>
    <property type="evidence" value="ECO:0007669"/>
    <property type="project" value="UniProtKB-SubCell"/>
</dbReference>
<keyword evidence="7" id="KW-0675">Receptor</keyword>
<dbReference type="AlphaFoldDB" id="A0A0D8XBH7"/>
<keyword evidence="2" id="KW-1003">Cell membrane</keyword>
<evidence type="ECO:0000256" key="7">
    <source>
        <dbReference type="ARBA" id="ARBA00023170"/>
    </source>
</evidence>
<dbReference type="SUPFAM" id="SSF81321">
    <property type="entry name" value="Family A G protein-coupled receptor-like"/>
    <property type="match status" value="1"/>
</dbReference>
<evidence type="ECO:0000256" key="1">
    <source>
        <dbReference type="ARBA" id="ARBA00004651"/>
    </source>
</evidence>
<evidence type="ECO:0000256" key="8">
    <source>
        <dbReference type="ARBA" id="ARBA00023224"/>
    </source>
</evidence>
<reference evidence="11 12" key="1">
    <citation type="submission" date="2013-11" db="EMBL/GenBank/DDBJ databases">
        <title>Draft genome of the bovine lungworm Dictyocaulus viviparus.</title>
        <authorList>
            <person name="Mitreva M."/>
        </authorList>
    </citation>
    <scope>NUCLEOTIDE SEQUENCE [LARGE SCALE GENOMIC DNA]</scope>
    <source>
        <strain evidence="11 12">HannoverDv2000</strain>
    </source>
</reference>
<evidence type="ECO:0000256" key="6">
    <source>
        <dbReference type="ARBA" id="ARBA00023136"/>
    </source>
</evidence>
<evidence type="ECO:0000256" key="5">
    <source>
        <dbReference type="ARBA" id="ARBA00023040"/>
    </source>
</evidence>
<comment type="subcellular location">
    <subcellularLocation>
        <location evidence="1">Cell membrane</location>
        <topology evidence="1">Multi-pass membrane protein</topology>
    </subcellularLocation>
</comment>
<evidence type="ECO:0000256" key="9">
    <source>
        <dbReference type="SAM" id="Phobius"/>
    </source>
</evidence>
<keyword evidence="8" id="KW-0807">Transducer</keyword>
<sequence>GSRRLYRSKTTRAPYQRVTRSVQRVVLFHLLCWTPFWLFNLFSSIFRVRITSQLERIVVNIIHLFPYVNCALNPLLYAYRAENFRIAFKSMFLPTSRLEEMRSSRQLGAAGKFYDKKISEHHSRHQRSIGNKSPLRCSLQFTKKHKPQSGASLHVHFDSKRTTVQNTTSLEQEQDSTTLL</sequence>
<organism evidence="11 12">
    <name type="scientific">Dictyocaulus viviparus</name>
    <name type="common">Bovine lungworm</name>
    <dbReference type="NCBI Taxonomy" id="29172"/>
    <lineage>
        <taxon>Eukaryota</taxon>
        <taxon>Metazoa</taxon>
        <taxon>Ecdysozoa</taxon>
        <taxon>Nematoda</taxon>
        <taxon>Chromadorea</taxon>
        <taxon>Rhabditida</taxon>
        <taxon>Rhabditina</taxon>
        <taxon>Rhabditomorpha</taxon>
        <taxon>Strongyloidea</taxon>
        <taxon>Metastrongylidae</taxon>
        <taxon>Dictyocaulus</taxon>
    </lineage>
</organism>
<accession>A0A0D8XBH7</accession>
<dbReference type="STRING" id="29172.A0A0D8XBH7"/>
<feature type="non-terminal residue" evidence="11">
    <location>
        <position position="1"/>
    </location>
</feature>
<dbReference type="Pfam" id="PF00001">
    <property type="entry name" value="7tm_1"/>
    <property type="match status" value="1"/>
</dbReference>
<dbReference type="PANTHER" id="PTHR24229">
    <property type="entry name" value="NEUROPEPTIDES RECEPTOR"/>
    <property type="match status" value="1"/>
</dbReference>
<dbReference type="OrthoDB" id="6076970at2759"/>
<dbReference type="GO" id="GO:0004930">
    <property type="term" value="F:G protein-coupled receptor activity"/>
    <property type="evidence" value="ECO:0007669"/>
    <property type="project" value="UniProtKB-KW"/>
</dbReference>
<keyword evidence="3 9" id="KW-0812">Transmembrane</keyword>
<reference evidence="12" key="2">
    <citation type="journal article" date="2016" name="Sci. Rep.">
        <title>Dictyocaulus viviparus genome, variome and transcriptome elucidate lungworm biology and support future intervention.</title>
        <authorList>
            <person name="McNulty S.N."/>
            <person name="Strube C."/>
            <person name="Rosa B.A."/>
            <person name="Martin J.C."/>
            <person name="Tyagi R."/>
            <person name="Choi Y.J."/>
            <person name="Wang Q."/>
            <person name="Hallsworth Pepin K."/>
            <person name="Zhang X."/>
            <person name="Ozersky P."/>
            <person name="Wilson R.K."/>
            <person name="Sternberg P.W."/>
            <person name="Gasser R.B."/>
            <person name="Mitreva M."/>
        </authorList>
    </citation>
    <scope>NUCLEOTIDE SEQUENCE [LARGE SCALE GENOMIC DNA]</scope>
    <source>
        <strain evidence="12">HannoverDv2000</strain>
    </source>
</reference>
<gene>
    <name evidence="11" type="ORF">DICVIV_12899</name>
</gene>
<feature type="transmembrane region" description="Helical" evidence="9">
    <location>
        <begin position="57"/>
        <end position="79"/>
    </location>
</feature>
<evidence type="ECO:0000256" key="3">
    <source>
        <dbReference type="ARBA" id="ARBA00022692"/>
    </source>
</evidence>
<dbReference type="Proteomes" id="UP000053766">
    <property type="component" value="Unassembled WGS sequence"/>
</dbReference>
<keyword evidence="6 9" id="KW-0472">Membrane</keyword>
<keyword evidence="5" id="KW-0297">G-protein coupled receptor</keyword>
<keyword evidence="12" id="KW-1185">Reference proteome</keyword>
<evidence type="ECO:0000313" key="12">
    <source>
        <dbReference type="Proteomes" id="UP000053766"/>
    </source>
</evidence>
<evidence type="ECO:0000313" key="11">
    <source>
        <dbReference type="EMBL" id="KJH41122.1"/>
    </source>
</evidence>
<dbReference type="Gene3D" id="1.20.1070.10">
    <property type="entry name" value="Rhodopsin 7-helix transmembrane proteins"/>
    <property type="match status" value="1"/>
</dbReference>
<dbReference type="EMBL" id="KN716898">
    <property type="protein sequence ID" value="KJH41122.1"/>
    <property type="molecule type" value="Genomic_DNA"/>
</dbReference>
<dbReference type="PRINTS" id="PR00237">
    <property type="entry name" value="GPCRRHODOPSN"/>
</dbReference>
<name>A0A0D8XBH7_DICVI</name>
<evidence type="ECO:0000256" key="4">
    <source>
        <dbReference type="ARBA" id="ARBA00022989"/>
    </source>
</evidence>